<name>A0A6C0ECP4_9ZZZZ</name>
<dbReference type="EMBL" id="MN739805">
    <property type="protein sequence ID" value="QHT26947.1"/>
    <property type="molecule type" value="Genomic_DNA"/>
</dbReference>
<protein>
    <recommendedName>
        <fullName evidence="1">Xrn1 N-terminal domain-containing protein</fullName>
    </recommendedName>
</protein>
<sequence>MGIDRFANFIAKSINNDAIEELSINNNIRKIIANHIIFDINFLIYQEIIEVENEINDIIKILLCIPSSLSKLNLIEQLLDEILNQNHWKKYNITTNLYTILDGVNEEIIINNFLNYINNKIVDPLFADSTILELVIYEKIINVMFEYINNIHHYDFILSLNIFFDGIPSLSKIIEQRRRRIKNYLESNEKKILFKNYFENLLLNNKNLFECLTNRKLVNMINFQLLSNVSFDYLKWIKCRHTIDKSIGPSSFFIKNLEKYMNVMIPNKLFKINFMINSSNENGESDLKIFKYISTNEIEGDYCIHTTDSDLIHQMLVQQIYYKLLNKDINISVIKYLKNYNYIGYVQIFEANLIIKNILELYNINNNIKSNNLKIIWDICFIFYLFGNDHLPSSYEIGPELGLEFFLKTHYMSINKNNIINIKKNIINIDFNNLVLYLEKINESNIYNITKILLHRFFKINIQIINLFIDKFKFDFNEILKFLKKFIIYKGLQLSSENFQNLYECDLRKIYINELNHNDIELYKNIKIFNFDMLNEKLFNNFEKLIEENIDYYEFEFTGLILYNKSINITKDSYQDIYNYLSDKATNNLNTLHSKFYDHISIYQHKKNIDNLSCKYDENIVNDYLKKLYHLTYTQFGSMKNYHTDNLTFYKYSHTPSLNYITVFINNILLIYNKQKIWLDEISNDNLEKNDYFNSINHHILISPFIKKYSFSNQINNIINDFDHIDNLWLTDINNFDYRNIDIKLFFKNWNKSYNKLLIDKNISN</sequence>
<evidence type="ECO:0000313" key="2">
    <source>
        <dbReference type="EMBL" id="QHT26947.1"/>
    </source>
</evidence>
<dbReference type="GO" id="GO:0003676">
    <property type="term" value="F:nucleic acid binding"/>
    <property type="evidence" value="ECO:0007669"/>
    <property type="project" value="InterPro"/>
</dbReference>
<accession>A0A6C0ECP4</accession>
<dbReference type="GO" id="GO:0004527">
    <property type="term" value="F:exonuclease activity"/>
    <property type="evidence" value="ECO:0007669"/>
    <property type="project" value="InterPro"/>
</dbReference>
<evidence type="ECO:0000259" key="1">
    <source>
        <dbReference type="Pfam" id="PF03159"/>
    </source>
</evidence>
<reference evidence="2" key="1">
    <citation type="journal article" date="2020" name="Nature">
        <title>Giant virus diversity and host interactions through global metagenomics.</title>
        <authorList>
            <person name="Schulz F."/>
            <person name="Roux S."/>
            <person name="Paez-Espino D."/>
            <person name="Jungbluth S."/>
            <person name="Walsh D.A."/>
            <person name="Denef V.J."/>
            <person name="McMahon K.D."/>
            <person name="Konstantinidis K.T."/>
            <person name="Eloe-Fadrosh E.A."/>
            <person name="Kyrpides N.C."/>
            <person name="Woyke T."/>
        </authorList>
    </citation>
    <scope>NUCLEOTIDE SEQUENCE</scope>
    <source>
        <strain evidence="2">GVMAG-M-3300023179-2</strain>
    </source>
</reference>
<dbReference type="InterPro" id="IPR004859">
    <property type="entry name" value="Xrn1_N"/>
</dbReference>
<dbReference type="AlphaFoldDB" id="A0A6C0ECP4"/>
<proteinExistence type="predicted"/>
<feature type="domain" description="Xrn1 N-terminal" evidence="1">
    <location>
        <begin position="137"/>
        <end position="318"/>
    </location>
</feature>
<organism evidence="2">
    <name type="scientific">viral metagenome</name>
    <dbReference type="NCBI Taxonomy" id="1070528"/>
    <lineage>
        <taxon>unclassified sequences</taxon>
        <taxon>metagenomes</taxon>
        <taxon>organismal metagenomes</taxon>
    </lineage>
</organism>
<dbReference type="Pfam" id="PF03159">
    <property type="entry name" value="XRN_N"/>
    <property type="match status" value="1"/>
</dbReference>